<evidence type="ECO:0000256" key="6">
    <source>
        <dbReference type="ARBA" id="ARBA00022777"/>
    </source>
</evidence>
<dbReference type="InterPro" id="IPR020568">
    <property type="entry name" value="Ribosomal_Su5_D2-typ_SF"/>
</dbReference>
<evidence type="ECO:0000313" key="13">
    <source>
        <dbReference type="Proteomes" id="UP000654345"/>
    </source>
</evidence>
<accession>A0ABQ3UPF2</accession>
<evidence type="ECO:0000256" key="5">
    <source>
        <dbReference type="ARBA" id="ARBA00022741"/>
    </source>
</evidence>
<dbReference type="InterPro" id="IPR036554">
    <property type="entry name" value="GHMP_kinase_C_sf"/>
</dbReference>
<dbReference type="GO" id="GO:0016301">
    <property type="term" value="F:kinase activity"/>
    <property type="evidence" value="ECO:0007669"/>
    <property type="project" value="UniProtKB-KW"/>
</dbReference>
<dbReference type="InterPro" id="IPR004424">
    <property type="entry name" value="IspE"/>
</dbReference>
<proteinExistence type="inferred from homology"/>
<feature type="active site" evidence="9">
    <location>
        <position position="29"/>
    </location>
</feature>
<gene>
    <name evidence="9 12" type="primary">ispE</name>
    <name evidence="12" type="ORF">KSB_30810</name>
</gene>
<evidence type="ECO:0000256" key="9">
    <source>
        <dbReference type="HAMAP-Rule" id="MF_00061"/>
    </source>
</evidence>
<dbReference type="NCBIfam" id="TIGR00154">
    <property type="entry name" value="ispE"/>
    <property type="match status" value="1"/>
</dbReference>
<feature type="domain" description="GHMP kinase C-terminal" evidence="11">
    <location>
        <begin position="233"/>
        <end position="295"/>
    </location>
</feature>
<protein>
    <recommendedName>
        <fullName evidence="3 9">4-diphosphocytidyl-2-C-methyl-D-erythritol kinase</fullName>
        <shortName evidence="9">CMK</shortName>
        <ecNumber evidence="2 9">2.7.1.148</ecNumber>
    </recommendedName>
    <alternativeName>
        <fullName evidence="8 9">4-(cytidine-5'-diphospho)-2-C-methyl-D-erythritol kinase</fullName>
    </alternativeName>
</protein>
<dbReference type="PANTHER" id="PTHR43527:SF2">
    <property type="entry name" value="4-DIPHOSPHOCYTIDYL-2-C-METHYL-D-ERYTHRITOL KINASE, CHLOROPLASTIC"/>
    <property type="match status" value="1"/>
</dbReference>
<dbReference type="HAMAP" id="MF_00061">
    <property type="entry name" value="IspE"/>
    <property type="match status" value="1"/>
</dbReference>
<dbReference type="Pfam" id="PF00288">
    <property type="entry name" value="GHMP_kinases_N"/>
    <property type="match status" value="1"/>
</dbReference>
<dbReference type="InterPro" id="IPR013750">
    <property type="entry name" value="GHMP_kinase_C_dom"/>
</dbReference>
<name>A0ABQ3UPF2_9CHLR</name>
<dbReference type="Pfam" id="PF08544">
    <property type="entry name" value="GHMP_kinases_C"/>
    <property type="match status" value="1"/>
</dbReference>
<keyword evidence="5 9" id="KW-0547">Nucleotide-binding</keyword>
<dbReference type="Gene3D" id="3.30.230.10">
    <property type="match status" value="1"/>
</dbReference>
<keyword evidence="4 9" id="KW-0808">Transferase</keyword>
<evidence type="ECO:0000256" key="4">
    <source>
        <dbReference type="ARBA" id="ARBA00022679"/>
    </source>
</evidence>
<feature type="binding site" evidence="9">
    <location>
        <begin position="112"/>
        <end position="122"/>
    </location>
    <ligand>
        <name>ATP</name>
        <dbReference type="ChEBI" id="CHEBI:30616"/>
    </ligand>
</feature>
<keyword evidence="6 9" id="KW-0418">Kinase</keyword>
<keyword evidence="13" id="KW-1185">Reference proteome</keyword>
<sequence length="313" mass="34091">MGNAYTTSQSTGYTGSTPGRTRFVQSYAKINLTLDVLGRRADGFHELVTLMQTLDIYDTICVSEIEEPRVEITCSRPELSTAENLIVRAVQAVRQRLSLEHGFVIEHQKRVPVAAGLGGGSSNAAATLLLLKEGWNLPLSMVDLHEIAAALGSDVPFFLSGGLALCEGRGERITPLAPHWPQAMRWLILLKPAISVSTALVFRNLSPADYSDGASSRKIQDALAHKSNFQLSDLHNSLQRGVLERYPEVAQAREGMLRAGAAHVFLSGSGPTLFAPFAQLSNTSQVYQQLLAQGYEVYLTRAIYPQGTEASFF</sequence>
<evidence type="ECO:0000256" key="2">
    <source>
        <dbReference type="ARBA" id="ARBA00012052"/>
    </source>
</evidence>
<keyword evidence="9" id="KW-0414">Isoprene biosynthesis</keyword>
<evidence type="ECO:0000313" key="12">
    <source>
        <dbReference type="EMBL" id="GHO54606.1"/>
    </source>
</evidence>
<evidence type="ECO:0000256" key="1">
    <source>
        <dbReference type="ARBA" id="ARBA00009684"/>
    </source>
</evidence>
<keyword evidence="7 9" id="KW-0067">ATP-binding</keyword>
<dbReference type="EMBL" id="BNJG01000001">
    <property type="protein sequence ID" value="GHO54606.1"/>
    <property type="molecule type" value="Genomic_DNA"/>
</dbReference>
<comment type="catalytic activity">
    <reaction evidence="9">
        <text>4-CDP-2-C-methyl-D-erythritol + ATP = 4-CDP-2-C-methyl-D-erythritol 2-phosphate + ADP + H(+)</text>
        <dbReference type="Rhea" id="RHEA:18437"/>
        <dbReference type="ChEBI" id="CHEBI:15378"/>
        <dbReference type="ChEBI" id="CHEBI:30616"/>
        <dbReference type="ChEBI" id="CHEBI:57823"/>
        <dbReference type="ChEBI" id="CHEBI:57919"/>
        <dbReference type="ChEBI" id="CHEBI:456216"/>
        <dbReference type="EC" id="2.7.1.148"/>
    </reaction>
</comment>
<dbReference type="RefSeq" id="WP_201371294.1">
    <property type="nucleotide sequence ID" value="NZ_BNJG01000001.1"/>
</dbReference>
<organism evidence="12 13">
    <name type="scientific">Ktedonobacter robiniae</name>
    <dbReference type="NCBI Taxonomy" id="2778365"/>
    <lineage>
        <taxon>Bacteria</taxon>
        <taxon>Bacillati</taxon>
        <taxon>Chloroflexota</taxon>
        <taxon>Ktedonobacteria</taxon>
        <taxon>Ktedonobacterales</taxon>
        <taxon>Ktedonobacteraceae</taxon>
        <taxon>Ktedonobacter</taxon>
    </lineage>
</organism>
<comment type="pathway">
    <text evidence="9">Isoprenoid biosynthesis; isopentenyl diphosphate biosynthesis via DXP pathway; isopentenyl diphosphate from 1-deoxy-D-xylulose 5-phosphate: step 3/6.</text>
</comment>
<evidence type="ECO:0000256" key="3">
    <source>
        <dbReference type="ARBA" id="ARBA00017473"/>
    </source>
</evidence>
<feature type="domain" description="GHMP kinase N-terminal" evidence="10">
    <location>
        <begin position="84"/>
        <end position="162"/>
    </location>
</feature>
<dbReference type="Gene3D" id="3.30.70.890">
    <property type="entry name" value="GHMP kinase, C-terminal domain"/>
    <property type="match status" value="1"/>
</dbReference>
<dbReference type="PIRSF" id="PIRSF010376">
    <property type="entry name" value="IspE"/>
    <property type="match status" value="1"/>
</dbReference>
<evidence type="ECO:0000259" key="10">
    <source>
        <dbReference type="Pfam" id="PF00288"/>
    </source>
</evidence>
<evidence type="ECO:0000256" key="8">
    <source>
        <dbReference type="ARBA" id="ARBA00032554"/>
    </source>
</evidence>
<dbReference type="SUPFAM" id="SSF55060">
    <property type="entry name" value="GHMP Kinase, C-terminal domain"/>
    <property type="match status" value="1"/>
</dbReference>
<dbReference type="EC" id="2.7.1.148" evidence="2 9"/>
<comment type="function">
    <text evidence="9">Catalyzes the phosphorylation of the position 2 hydroxy group of 4-diphosphocytidyl-2C-methyl-D-erythritol.</text>
</comment>
<comment type="caution">
    <text evidence="12">The sequence shown here is derived from an EMBL/GenBank/DDBJ whole genome shotgun (WGS) entry which is preliminary data.</text>
</comment>
<dbReference type="InterPro" id="IPR014721">
    <property type="entry name" value="Ribsml_uS5_D2-typ_fold_subgr"/>
</dbReference>
<dbReference type="SUPFAM" id="SSF54211">
    <property type="entry name" value="Ribosomal protein S5 domain 2-like"/>
    <property type="match status" value="1"/>
</dbReference>
<evidence type="ECO:0000259" key="11">
    <source>
        <dbReference type="Pfam" id="PF08544"/>
    </source>
</evidence>
<feature type="active site" evidence="9">
    <location>
        <position position="154"/>
    </location>
</feature>
<comment type="similarity">
    <text evidence="1 9">Belongs to the GHMP kinase family. IspE subfamily.</text>
</comment>
<dbReference type="PANTHER" id="PTHR43527">
    <property type="entry name" value="4-DIPHOSPHOCYTIDYL-2-C-METHYL-D-ERYTHRITOL KINASE, CHLOROPLASTIC"/>
    <property type="match status" value="1"/>
</dbReference>
<reference evidence="12 13" key="1">
    <citation type="journal article" date="2021" name="Int. J. Syst. Evol. Microbiol.">
        <title>Reticulibacter mediterranei gen. nov., sp. nov., within the new family Reticulibacteraceae fam. nov., and Ktedonospora formicarum gen. nov., sp. nov., Ktedonobacter robiniae sp. nov., Dictyobacter formicarum sp. nov. and Dictyobacter arantiisoli sp. nov., belonging to the class Ktedonobacteria.</title>
        <authorList>
            <person name="Yabe S."/>
            <person name="Zheng Y."/>
            <person name="Wang C.M."/>
            <person name="Sakai Y."/>
            <person name="Abe K."/>
            <person name="Yokota A."/>
            <person name="Donadio S."/>
            <person name="Cavaletti L."/>
            <person name="Monciardini P."/>
        </authorList>
    </citation>
    <scope>NUCLEOTIDE SEQUENCE [LARGE SCALE GENOMIC DNA]</scope>
    <source>
        <strain evidence="12 13">SOSP1-30</strain>
    </source>
</reference>
<dbReference type="InterPro" id="IPR006204">
    <property type="entry name" value="GHMP_kinase_N_dom"/>
</dbReference>
<evidence type="ECO:0000256" key="7">
    <source>
        <dbReference type="ARBA" id="ARBA00022840"/>
    </source>
</evidence>
<dbReference type="Proteomes" id="UP000654345">
    <property type="component" value="Unassembled WGS sequence"/>
</dbReference>